<evidence type="ECO:0000313" key="2">
    <source>
        <dbReference type="EMBL" id="PPU06701.1"/>
    </source>
</evidence>
<dbReference type="RefSeq" id="WP_104538795.1">
    <property type="nucleotide sequence ID" value="NZ_JACICW010000002.1"/>
</dbReference>
<organism evidence="2 3">
    <name type="scientific">Xanthomonas arboricola</name>
    <dbReference type="NCBI Taxonomy" id="56448"/>
    <lineage>
        <taxon>Bacteria</taxon>
        <taxon>Pseudomonadati</taxon>
        <taxon>Pseudomonadota</taxon>
        <taxon>Gammaproteobacteria</taxon>
        <taxon>Lysobacterales</taxon>
        <taxon>Lysobacteraceae</taxon>
        <taxon>Xanthomonas</taxon>
    </lineage>
</organism>
<evidence type="ECO:0000313" key="3">
    <source>
        <dbReference type="Proteomes" id="UP000239204"/>
    </source>
</evidence>
<evidence type="ECO:0000259" key="1">
    <source>
        <dbReference type="Pfam" id="PF24705"/>
    </source>
</evidence>
<accession>A0A2S6YP10</accession>
<dbReference type="AlphaFoldDB" id="A0A2S6YP10"/>
<gene>
    <name evidence="2" type="ORF">XarjCFBP7645_19765</name>
</gene>
<dbReference type="Pfam" id="PF24705">
    <property type="entry name" value="DUF7668"/>
    <property type="match status" value="1"/>
</dbReference>
<proteinExistence type="predicted"/>
<comment type="caution">
    <text evidence="2">The sequence shown here is derived from an EMBL/GenBank/DDBJ whole genome shotgun (WGS) entry which is preliminary data.</text>
</comment>
<protein>
    <recommendedName>
        <fullName evidence="1">DUF7668 domain-containing protein</fullName>
    </recommendedName>
</protein>
<feature type="domain" description="DUF7668" evidence="1">
    <location>
        <begin position="22"/>
        <end position="117"/>
    </location>
</feature>
<reference evidence="2 3" key="1">
    <citation type="submission" date="2016-08" db="EMBL/GenBank/DDBJ databases">
        <title>Evolution of the type three secretion system and type three effector repertoires in Xanthomonas.</title>
        <authorList>
            <person name="Merda D."/>
            <person name="Briand M."/>
            <person name="Bosis E."/>
            <person name="Rousseau C."/>
            <person name="Portier P."/>
            <person name="Jacques M.-A."/>
            <person name="Fischer-Le Saux M."/>
        </authorList>
    </citation>
    <scope>NUCLEOTIDE SEQUENCE [LARGE SCALE GENOMIC DNA]</scope>
    <source>
        <strain evidence="2 3">CFBP 7645</strain>
    </source>
</reference>
<dbReference type="InterPro" id="IPR056085">
    <property type="entry name" value="DUF7668"/>
</dbReference>
<sequence length="118" mass="13454">MSGASEQRPIPNHWRQTFREVVAAFTTADYRLERIPGVEPVSTETVTRIQRYIRSYGATLTTLPDETWKSSVCIWTGSHWEALIDLWTQGEGRSDLVLHAHVTDAPVFSVRVHLVYVT</sequence>
<dbReference type="Proteomes" id="UP000239204">
    <property type="component" value="Unassembled WGS sequence"/>
</dbReference>
<name>A0A2S6YP10_9XANT</name>
<dbReference type="EMBL" id="MIGY01000003">
    <property type="protein sequence ID" value="PPU06701.1"/>
    <property type="molecule type" value="Genomic_DNA"/>
</dbReference>